<dbReference type="OrthoDB" id="4829865at2"/>
<feature type="compositionally biased region" description="Low complexity" evidence="1">
    <location>
        <begin position="77"/>
        <end position="89"/>
    </location>
</feature>
<feature type="region of interest" description="Disordered" evidence="1">
    <location>
        <begin position="77"/>
        <end position="116"/>
    </location>
</feature>
<name>A0A510V7X1_9CELL</name>
<keyword evidence="2" id="KW-0472">Membrane</keyword>
<keyword evidence="4" id="KW-1185">Reference proteome</keyword>
<dbReference type="RefSeq" id="WP_146929949.1">
    <property type="nucleotide sequence ID" value="NZ_BJUB01000012.1"/>
</dbReference>
<keyword evidence="2" id="KW-1133">Transmembrane helix</keyword>
<protein>
    <submittedName>
        <fullName evidence="3">Uncharacterized protein</fullName>
    </submittedName>
</protein>
<feature type="compositionally biased region" description="Pro residues" evidence="1">
    <location>
        <begin position="90"/>
        <end position="99"/>
    </location>
</feature>
<dbReference type="EMBL" id="BJUB01000012">
    <property type="protein sequence ID" value="GEK22978.1"/>
    <property type="molecule type" value="Genomic_DNA"/>
</dbReference>
<gene>
    <name evidence="3" type="ORF">CXY01_34980</name>
</gene>
<keyword evidence="2" id="KW-0812">Transmembrane</keyword>
<evidence type="ECO:0000313" key="3">
    <source>
        <dbReference type="EMBL" id="GEK22978.1"/>
    </source>
</evidence>
<dbReference type="AlphaFoldDB" id="A0A510V7X1"/>
<organism evidence="3 4">
    <name type="scientific">Cellulomonas xylanilytica</name>
    <dbReference type="NCBI Taxonomy" id="233583"/>
    <lineage>
        <taxon>Bacteria</taxon>
        <taxon>Bacillati</taxon>
        <taxon>Actinomycetota</taxon>
        <taxon>Actinomycetes</taxon>
        <taxon>Micrococcales</taxon>
        <taxon>Cellulomonadaceae</taxon>
        <taxon>Cellulomonas</taxon>
    </lineage>
</organism>
<dbReference type="Proteomes" id="UP000321118">
    <property type="component" value="Unassembled WGS sequence"/>
</dbReference>
<comment type="caution">
    <text evidence="3">The sequence shown here is derived from an EMBL/GenBank/DDBJ whole genome shotgun (WGS) entry which is preliminary data.</text>
</comment>
<evidence type="ECO:0000256" key="1">
    <source>
        <dbReference type="SAM" id="MobiDB-lite"/>
    </source>
</evidence>
<evidence type="ECO:0000313" key="4">
    <source>
        <dbReference type="Proteomes" id="UP000321118"/>
    </source>
</evidence>
<feature type="compositionally biased region" description="Low complexity" evidence="1">
    <location>
        <begin position="100"/>
        <end position="116"/>
    </location>
</feature>
<accession>A0A510V7X1</accession>
<sequence>MTAPLRDLLGELADHEARISASSAPDAGTEALHMRTRIRRLRARRLAAVSVGAAAVVAVGIVTANAVTAPPALLPVAPEPSASVTSSPSPSLPPSPSPSPSTVSPSPTATPPVVVETPPAALPQAADVTHGNEVWGTYVAVVDSFESPTALAAKERITELGYQSSGGDIGCDQGAAETLGLPQDVMVVASYFATEQDAALFAQMYGPDALGIAKVTLYCLD</sequence>
<evidence type="ECO:0000256" key="2">
    <source>
        <dbReference type="SAM" id="Phobius"/>
    </source>
</evidence>
<reference evidence="3 4" key="1">
    <citation type="submission" date="2019-07" db="EMBL/GenBank/DDBJ databases">
        <title>Whole genome shotgun sequence of Cellulomonas xylanilytica NBRC 101102.</title>
        <authorList>
            <person name="Hosoyama A."/>
            <person name="Uohara A."/>
            <person name="Ohji S."/>
            <person name="Ichikawa N."/>
        </authorList>
    </citation>
    <scope>NUCLEOTIDE SEQUENCE [LARGE SCALE GENOMIC DNA]</scope>
    <source>
        <strain evidence="3 4">NBRC 101102</strain>
    </source>
</reference>
<proteinExistence type="predicted"/>
<feature type="transmembrane region" description="Helical" evidence="2">
    <location>
        <begin position="46"/>
        <end position="67"/>
    </location>
</feature>